<dbReference type="GO" id="GO:0071596">
    <property type="term" value="P:ubiquitin-dependent protein catabolic process via the N-end rule pathway"/>
    <property type="evidence" value="ECO:0007669"/>
    <property type="project" value="UniProtKB-UniRule"/>
</dbReference>
<feature type="region of interest" description="Disordered" evidence="11">
    <location>
        <begin position="1068"/>
        <end position="1094"/>
    </location>
</feature>
<evidence type="ECO:0000313" key="14">
    <source>
        <dbReference type="RefSeq" id="XP_050557021.1"/>
    </source>
</evidence>
<evidence type="ECO:0000256" key="1">
    <source>
        <dbReference type="ARBA" id="ARBA00000900"/>
    </source>
</evidence>
<dbReference type="CDD" id="cd19673">
    <property type="entry name" value="UBR-box_UBR3"/>
    <property type="match status" value="1"/>
</dbReference>
<evidence type="ECO:0000256" key="5">
    <source>
        <dbReference type="ARBA" id="ARBA00022771"/>
    </source>
</evidence>
<evidence type="ECO:0000256" key="3">
    <source>
        <dbReference type="ARBA" id="ARBA00022679"/>
    </source>
</evidence>
<feature type="compositionally biased region" description="Basic and acidic residues" evidence="11">
    <location>
        <begin position="1313"/>
        <end position="1332"/>
    </location>
</feature>
<dbReference type="Proteomes" id="UP000829999">
    <property type="component" value="Chromosome 2"/>
</dbReference>
<proteinExistence type="inferred from homology"/>
<dbReference type="Pfam" id="PF18995">
    <property type="entry name" value="PRT6_C"/>
    <property type="match status" value="1"/>
</dbReference>
<evidence type="ECO:0000256" key="8">
    <source>
        <dbReference type="ARBA" id="ARBA00046341"/>
    </source>
</evidence>
<feature type="domain" description="UBR-type" evidence="12">
    <location>
        <begin position="80"/>
        <end position="151"/>
    </location>
</feature>
<dbReference type="Pfam" id="PF02207">
    <property type="entry name" value="zf-UBR"/>
    <property type="match status" value="1"/>
</dbReference>
<keyword evidence="13" id="KW-1185">Reference proteome</keyword>
<keyword evidence="3 10" id="KW-0808">Transferase</keyword>
<dbReference type="FunFam" id="2.10.110.30:FF:000002">
    <property type="entry name" value="Putative e3 ubiquitin-protein ligase ubr3"/>
    <property type="match status" value="1"/>
</dbReference>
<sequence length="2035" mass="226220">MSNSTAQVLMKKGKRGAAAYIHADCENGSPQHLGPLLDVLLNPSKAIDEWETIDWCRWLLAGGRTPDEFATIVRSYDKHDKCGLVWIPRVVAYRCRTCGISPCMSICRECFHRGDHSTHDFNMFLSQAGGACDCGDKSVMKEDGFCSNHGNKCTRPGDVPAALMCVAEAMMPRLILRLLQHFRENSCGSQTTSDSYRITVQECEGYVKMLMEFNNMGDLMRSAMTKALINPQMYRNLVEPPFPDTEYGCYMAESNKMYEKALEMFPAPEPPDEYRHLPALAPRLQHNTLLDEFIFWTFKYEFPQNVVCFLLNMLPDQDYKEHLTRTFVLHYARIPLVLEEAADPDTLSNRVVHMSVQLFSNEALALRCVQQLHLLHVMVLSLRLMMGKILVQNSLHDPEHNFHYVIDCTRRVMKEHCYWPLVSDFNNVLSHKSVALLFLQDDALVDMWFEFLSMLQGMNVNVREVGGHIEFEPSSYYAAFSCELEAAAYPMWSVLSHLTEPAHAPLARRMLAAALTYLQDWLDAVHFTTPHMERTEVMQASFHFPLHRYLAAFLCAGVRCMGLRAADVLPPPDLLALLAVHPLRVQVQTHILHTYTHTARRASTACAGTDTHTTYIYTYCSPCIHCVCRYRHTYYIHIHILLAVHPLRVQVQTHILHTYTHTARRASIACAGTDTHTTYIYTYCSPCIHCVCRYRHTYYIHIHILLAVHPLRVQSLFYEILAGVWVRNGLQIKGQAMTYIQANFCNSMVDMDIYWLQVCAAHLPADQFLDMCIDMFGCREWLSMMPMSPAQAAEQDAMVEGLLTFLAILVSSRTNLGNDELTQSRLEVSTLLAAGDKTHSQLLELMPERSGNAHTRNFETVLKELSTYRPPPKGSENLEQGLFVPKPIVWEQYYDPLHVLRRAVHRRDFHASMERFTAYVREKQKSEGTPESTSRASGVLWPPLRGAGPMAGGADGAGDPRALCASGVLHGALLAVLHRGVHRRAPDAAAPHAPPDHVLALATYLLAVAADLLAERALQCLGDVAVAEPARAAVSGVPLLGAFAGGAVCDNARTVVGSVPARPPRAPHHAFPAHYTHHHHSDSDTEWEPSETETTRIPLLTTSTSLPATSTALAVPTSLQVARGDSMTDDQSDGGGDAPQIRALEDVSDDSQALALQTFDEEMSLAIATSSDLDTPPVPIDYDMSGEEWSVSVRGAQGALAAPALQAALPPAPLPAPGPHHARPSTSNQVQLHTQSEDTIPVNESIISLLLKLHSQLSGRLDSFSLDEPAPDTQEPIGDGPYFIGNVLRKLAALDARCGAAIAHVRHSLWPHQRERQAEQRARERREKEERSRRARERQAQVMRDFQRRQQQFMSSMHGLDEPGAMDWDEDALPKDYDCVICNTTAPTTPADPIGLVVLLQSTSVLGHRRRAGGGDARLALSEAERARLLQQHDTTAAAHHYRLHDDLHQHFDQESWLVSVCVGWEGGVHVQSCGHHLHLRCLHAYLRALQAPQRPHNLHVERGEFLCPVCRQLANCVLPLAPRPARPAPRAPRSHQDTARTLQDLLDQEHPPPAPSRLSEAMGKAMEDMTATAGGKLKQRYGSSPAAIFTFVASLVRTNLECELVQRGGTLQTVVAPRYKLRNECIVPLLVVAGAHSRVLASAGAGFGAADAWRLLAPGDEAAGAAGAAVLSGAPSARPVPLLLRDPLALLMHFLLLAPPTPPYLDMEEFTCIVRVLYSLSYYQVVCQLIAGYSAEGRAALLGGARPGEPAGLRPAARLLLAALAGSDLFTEDGPPAPGPHELPDLHAMEKQVQDLLLPFLRISALLRHHLYGSELPEVSTPRQEFVRLAYYLELVTEGMEWSEWSAGRALCPDSATAARAWARQLGAAASRGQLAVRRLLRSMAVEWCQPALLALPRDYDRLFTYYHERVCLQCGAVPKEASVCLLCGTLVCLKQPCCRQHQVAEAVQHAMECGGGTGIFLVVTSTYIIVIRGRRACLWGSLYLDDYDEEDRDLKRGKPLYLSQDRLELLQAQWLAHRFDHTKRTWVWHRDSL</sequence>
<dbReference type="InterPro" id="IPR044046">
    <property type="entry name" value="E3_ligase_UBR-like_C"/>
</dbReference>
<dbReference type="SMART" id="SM00396">
    <property type="entry name" value="ZnF_UBR1"/>
    <property type="match status" value="1"/>
</dbReference>
<evidence type="ECO:0000256" key="9">
    <source>
        <dbReference type="PROSITE-ProRule" id="PRU00508"/>
    </source>
</evidence>
<evidence type="ECO:0000256" key="10">
    <source>
        <dbReference type="RuleBase" id="RU366018"/>
    </source>
</evidence>
<dbReference type="Gene3D" id="2.10.110.30">
    <property type="match status" value="1"/>
</dbReference>
<dbReference type="PANTHER" id="PTHR21497:SF39">
    <property type="entry name" value="E3 UBIQUITIN-PROTEIN LIGASE UBR3"/>
    <property type="match status" value="1"/>
</dbReference>
<keyword evidence="5 10" id="KW-0863">Zinc-finger</keyword>
<evidence type="ECO:0000256" key="7">
    <source>
        <dbReference type="ARBA" id="ARBA00022833"/>
    </source>
</evidence>
<keyword evidence="4 10" id="KW-0479">Metal-binding</keyword>
<dbReference type="GO" id="GO:0061630">
    <property type="term" value="F:ubiquitin protein ligase activity"/>
    <property type="evidence" value="ECO:0007669"/>
    <property type="project" value="UniProtKB-UniRule"/>
</dbReference>
<evidence type="ECO:0000256" key="11">
    <source>
        <dbReference type="SAM" id="MobiDB-lite"/>
    </source>
</evidence>
<name>A0A9R0E0R1_SPOFR</name>
<dbReference type="PROSITE" id="PS51157">
    <property type="entry name" value="ZF_UBR"/>
    <property type="match status" value="1"/>
</dbReference>
<dbReference type="Pfam" id="PF22960">
    <property type="entry name" value="WHD_UBR1"/>
    <property type="match status" value="1"/>
</dbReference>
<comment type="function">
    <text evidence="10">Ubiquitin ligase protein which is a component of the N-end rule pathway. Recognizes and binds to proteins bearing specific N-terminal residues that are destabilizing according to the N-end rule, leading to their ubiquitination and subsequent degradation.</text>
</comment>
<reference evidence="14" key="1">
    <citation type="submission" date="2025-08" db="UniProtKB">
        <authorList>
            <consortium name="RefSeq"/>
        </authorList>
    </citation>
    <scope>IDENTIFICATION</scope>
    <source>
        <tissue evidence="14">Whole larval tissue</tissue>
    </source>
</reference>
<feature type="zinc finger region" description="UBR-type" evidence="9">
    <location>
        <begin position="80"/>
        <end position="151"/>
    </location>
</feature>
<comment type="catalytic activity">
    <reaction evidence="1 10">
        <text>S-ubiquitinyl-[E2 ubiquitin-conjugating enzyme]-L-cysteine + [acceptor protein]-L-lysine = [E2 ubiquitin-conjugating enzyme]-L-cysteine + N(6)-ubiquitinyl-[acceptor protein]-L-lysine.</text>
        <dbReference type="EC" id="2.3.2.27"/>
    </reaction>
</comment>
<feature type="region of interest" description="Disordered" evidence="11">
    <location>
        <begin position="1116"/>
        <end position="1141"/>
    </location>
</feature>
<dbReference type="PANTHER" id="PTHR21497">
    <property type="entry name" value="UBIQUITIN LIGASE E3 ALPHA-RELATED"/>
    <property type="match status" value="1"/>
</dbReference>
<gene>
    <name evidence="14" type="primary">LOC118269043</name>
</gene>
<dbReference type="InterPro" id="IPR055194">
    <property type="entry name" value="UBR1-like_WH"/>
</dbReference>
<dbReference type="InterPro" id="IPR003126">
    <property type="entry name" value="Znf_UBR"/>
</dbReference>
<evidence type="ECO:0000259" key="12">
    <source>
        <dbReference type="PROSITE" id="PS51157"/>
    </source>
</evidence>
<evidence type="ECO:0000313" key="13">
    <source>
        <dbReference type="Proteomes" id="UP000829999"/>
    </source>
</evidence>
<dbReference type="GO" id="GO:0000151">
    <property type="term" value="C:ubiquitin ligase complex"/>
    <property type="evidence" value="ECO:0007669"/>
    <property type="project" value="TreeGrafter"/>
</dbReference>
<dbReference type="InterPro" id="IPR039164">
    <property type="entry name" value="UBR1-like"/>
</dbReference>
<dbReference type="GO" id="GO:0016567">
    <property type="term" value="P:protein ubiquitination"/>
    <property type="evidence" value="ECO:0007669"/>
    <property type="project" value="UniProtKB-UniRule"/>
</dbReference>
<evidence type="ECO:0000256" key="6">
    <source>
        <dbReference type="ARBA" id="ARBA00022786"/>
    </source>
</evidence>
<dbReference type="CTD" id="130507"/>
<protein>
    <recommendedName>
        <fullName evidence="10">E3 ubiquitin-protein ligase</fullName>
        <ecNumber evidence="10">2.3.2.27</ecNumber>
    </recommendedName>
</protein>
<comment type="pathway">
    <text evidence="2 10">Protein modification; protein ubiquitination.</text>
</comment>
<dbReference type="GO" id="GO:0005737">
    <property type="term" value="C:cytoplasm"/>
    <property type="evidence" value="ECO:0007669"/>
    <property type="project" value="TreeGrafter"/>
</dbReference>
<keyword evidence="7 10" id="KW-0862">Zinc</keyword>
<dbReference type="OrthoDB" id="15304at2759"/>
<organism evidence="13 14">
    <name type="scientific">Spodoptera frugiperda</name>
    <name type="common">Fall armyworm</name>
    <dbReference type="NCBI Taxonomy" id="7108"/>
    <lineage>
        <taxon>Eukaryota</taxon>
        <taxon>Metazoa</taxon>
        <taxon>Ecdysozoa</taxon>
        <taxon>Arthropoda</taxon>
        <taxon>Hexapoda</taxon>
        <taxon>Insecta</taxon>
        <taxon>Pterygota</taxon>
        <taxon>Neoptera</taxon>
        <taxon>Endopterygota</taxon>
        <taxon>Lepidoptera</taxon>
        <taxon>Glossata</taxon>
        <taxon>Ditrysia</taxon>
        <taxon>Noctuoidea</taxon>
        <taxon>Noctuidae</taxon>
        <taxon>Amphipyrinae</taxon>
        <taxon>Spodoptera</taxon>
    </lineage>
</organism>
<dbReference type="GeneID" id="118269043"/>
<keyword evidence="6 10" id="KW-0833">Ubl conjugation pathway</keyword>
<accession>A0A9R0E0R1</accession>
<evidence type="ECO:0000256" key="2">
    <source>
        <dbReference type="ARBA" id="ARBA00004906"/>
    </source>
</evidence>
<feature type="region of interest" description="Disordered" evidence="11">
    <location>
        <begin position="1313"/>
        <end position="1341"/>
    </location>
</feature>
<comment type="similarity">
    <text evidence="8 10">Belongs to the E3 ubiquitin-protein ligase UBR1-like family.</text>
</comment>
<dbReference type="GO" id="GO:0008270">
    <property type="term" value="F:zinc ion binding"/>
    <property type="evidence" value="ECO:0007669"/>
    <property type="project" value="UniProtKB-UniRule"/>
</dbReference>
<dbReference type="EC" id="2.3.2.27" evidence="10"/>
<dbReference type="RefSeq" id="XP_050557021.1">
    <property type="nucleotide sequence ID" value="XM_050701064.1"/>
</dbReference>
<evidence type="ECO:0000256" key="4">
    <source>
        <dbReference type="ARBA" id="ARBA00022723"/>
    </source>
</evidence>